<accession>A0A8R7U937</accession>
<organism evidence="2 3">
    <name type="scientific">Triticum urartu</name>
    <name type="common">Red wild einkorn</name>
    <name type="synonym">Crithodium urartu</name>
    <dbReference type="NCBI Taxonomy" id="4572"/>
    <lineage>
        <taxon>Eukaryota</taxon>
        <taxon>Viridiplantae</taxon>
        <taxon>Streptophyta</taxon>
        <taxon>Embryophyta</taxon>
        <taxon>Tracheophyta</taxon>
        <taxon>Spermatophyta</taxon>
        <taxon>Magnoliopsida</taxon>
        <taxon>Liliopsida</taxon>
        <taxon>Poales</taxon>
        <taxon>Poaceae</taxon>
        <taxon>BOP clade</taxon>
        <taxon>Pooideae</taxon>
        <taxon>Triticodae</taxon>
        <taxon>Triticeae</taxon>
        <taxon>Triticinae</taxon>
        <taxon>Triticum</taxon>
    </lineage>
</organism>
<evidence type="ECO:0000313" key="2">
    <source>
        <dbReference type="EnsemblPlants" id="TuG1812G0400002255.01.T09.cds393631"/>
    </source>
</evidence>
<dbReference type="Proteomes" id="UP000015106">
    <property type="component" value="Chromosome 4"/>
</dbReference>
<evidence type="ECO:0000256" key="1">
    <source>
        <dbReference type="SAM" id="MobiDB-lite"/>
    </source>
</evidence>
<keyword evidence="3" id="KW-1185">Reference proteome</keyword>
<dbReference type="Gramene" id="TuG1812G0400002255.01.T09">
    <property type="protein sequence ID" value="TuG1812G0400002255.01.T09.cds393631"/>
    <property type="gene ID" value="TuG1812G0400002255.01"/>
</dbReference>
<reference evidence="2" key="3">
    <citation type="submission" date="2022-06" db="UniProtKB">
        <authorList>
            <consortium name="EnsemblPlants"/>
        </authorList>
    </citation>
    <scope>IDENTIFICATION</scope>
</reference>
<dbReference type="AlphaFoldDB" id="A0A8R7U937"/>
<reference evidence="2" key="2">
    <citation type="submission" date="2018-03" db="EMBL/GenBank/DDBJ databases">
        <title>The Triticum urartu genome reveals the dynamic nature of wheat genome evolution.</title>
        <authorList>
            <person name="Ling H."/>
            <person name="Ma B."/>
            <person name="Shi X."/>
            <person name="Liu H."/>
            <person name="Dong L."/>
            <person name="Sun H."/>
            <person name="Cao Y."/>
            <person name="Gao Q."/>
            <person name="Zheng S."/>
            <person name="Li Y."/>
            <person name="Yu Y."/>
            <person name="Du H."/>
            <person name="Qi M."/>
            <person name="Li Y."/>
            <person name="Yu H."/>
            <person name="Cui Y."/>
            <person name="Wang N."/>
            <person name="Chen C."/>
            <person name="Wu H."/>
            <person name="Zhao Y."/>
            <person name="Zhang J."/>
            <person name="Li Y."/>
            <person name="Zhou W."/>
            <person name="Zhang B."/>
            <person name="Hu W."/>
            <person name="Eijk M."/>
            <person name="Tang J."/>
            <person name="Witsenboer H."/>
            <person name="Zhao S."/>
            <person name="Li Z."/>
            <person name="Zhang A."/>
            <person name="Wang D."/>
            <person name="Liang C."/>
        </authorList>
    </citation>
    <scope>NUCLEOTIDE SEQUENCE [LARGE SCALE GENOMIC DNA]</scope>
    <source>
        <strain evidence="2">cv. G1812</strain>
    </source>
</reference>
<sequence>MAQNETLFLQESHAALHTTTRDSQVPVSSGSKPPPPGTKPPPPPPATLGSDRPPHPHTRRQQPLLLTAGNPPQSLNSHPLLHFLTCFIQI</sequence>
<reference evidence="3" key="1">
    <citation type="journal article" date="2013" name="Nature">
        <title>Draft genome of the wheat A-genome progenitor Triticum urartu.</title>
        <authorList>
            <person name="Ling H.Q."/>
            <person name="Zhao S."/>
            <person name="Liu D."/>
            <person name="Wang J."/>
            <person name="Sun H."/>
            <person name="Zhang C."/>
            <person name="Fan H."/>
            <person name="Li D."/>
            <person name="Dong L."/>
            <person name="Tao Y."/>
            <person name="Gao C."/>
            <person name="Wu H."/>
            <person name="Li Y."/>
            <person name="Cui Y."/>
            <person name="Guo X."/>
            <person name="Zheng S."/>
            <person name="Wang B."/>
            <person name="Yu K."/>
            <person name="Liang Q."/>
            <person name="Yang W."/>
            <person name="Lou X."/>
            <person name="Chen J."/>
            <person name="Feng M."/>
            <person name="Jian J."/>
            <person name="Zhang X."/>
            <person name="Luo G."/>
            <person name="Jiang Y."/>
            <person name="Liu J."/>
            <person name="Wang Z."/>
            <person name="Sha Y."/>
            <person name="Zhang B."/>
            <person name="Wu H."/>
            <person name="Tang D."/>
            <person name="Shen Q."/>
            <person name="Xue P."/>
            <person name="Zou S."/>
            <person name="Wang X."/>
            <person name="Liu X."/>
            <person name="Wang F."/>
            <person name="Yang Y."/>
            <person name="An X."/>
            <person name="Dong Z."/>
            <person name="Zhang K."/>
            <person name="Zhang X."/>
            <person name="Luo M.C."/>
            <person name="Dvorak J."/>
            <person name="Tong Y."/>
            <person name="Wang J."/>
            <person name="Yang H."/>
            <person name="Li Z."/>
            <person name="Wang D."/>
            <person name="Zhang A."/>
            <person name="Wang J."/>
        </authorList>
    </citation>
    <scope>NUCLEOTIDE SEQUENCE</scope>
    <source>
        <strain evidence="3">cv. G1812</strain>
    </source>
</reference>
<proteinExistence type="predicted"/>
<dbReference type="EnsemblPlants" id="TuG1812G0400002255.01.T09">
    <property type="protein sequence ID" value="TuG1812G0400002255.01.T09.cds393631"/>
    <property type="gene ID" value="TuG1812G0400002255.01"/>
</dbReference>
<name>A0A8R7U937_TRIUA</name>
<protein>
    <submittedName>
        <fullName evidence="2">Uncharacterized protein</fullName>
    </submittedName>
</protein>
<feature type="region of interest" description="Disordered" evidence="1">
    <location>
        <begin position="1"/>
        <end position="78"/>
    </location>
</feature>
<feature type="compositionally biased region" description="Pro residues" evidence="1">
    <location>
        <begin position="32"/>
        <end position="46"/>
    </location>
</feature>
<evidence type="ECO:0000313" key="3">
    <source>
        <dbReference type="Proteomes" id="UP000015106"/>
    </source>
</evidence>